<proteinExistence type="predicted"/>
<sequence>MTTTVPVTENAAEKKPVTVGVDTHLDSHVAVAVDDLGRRLGEMHVPTNEAGYAKLFGWAEKHPPHVASGY</sequence>
<organism evidence="1">
    <name type="scientific">uncultured Rubrobacteraceae bacterium</name>
    <dbReference type="NCBI Taxonomy" id="349277"/>
    <lineage>
        <taxon>Bacteria</taxon>
        <taxon>Bacillati</taxon>
        <taxon>Actinomycetota</taxon>
        <taxon>Rubrobacteria</taxon>
        <taxon>Rubrobacterales</taxon>
        <taxon>Rubrobacteraceae</taxon>
        <taxon>environmental samples</taxon>
    </lineage>
</organism>
<accession>A0A6J4QZU7</accession>
<gene>
    <name evidence="1" type="ORF">AVDCRST_MAG02-1894</name>
</gene>
<reference evidence="1" key="1">
    <citation type="submission" date="2020-02" db="EMBL/GenBank/DDBJ databases">
        <authorList>
            <person name="Meier V. D."/>
        </authorList>
    </citation>
    <scope>NUCLEOTIDE SEQUENCE</scope>
    <source>
        <strain evidence="1">AVDCRST_MAG02</strain>
    </source>
</reference>
<evidence type="ECO:0000313" key="1">
    <source>
        <dbReference type="EMBL" id="CAA9458504.1"/>
    </source>
</evidence>
<evidence type="ECO:0008006" key="2">
    <source>
        <dbReference type="Google" id="ProtNLM"/>
    </source>
</evidence>
<dbReference type="EMBL" id="CADCVH010000063">
    <property type="protein sequence ID" value="CAA9458504.1"/>
    <property type="molecule type" value="Genomic_DNA"/>
</dbReference>
<protein>
    <recommendedName>
        <fullName evidence="2">Mobile element protein</fullName>
    </recommendedName>
</protein>
<dbReference type="AlphaFoldDB" id="A0A6J4QZU7"/>
<name>A0A6J4QZU7_9ACTN</name>